<dbReference type="InterPro" id="IPR000269">
    <property type="entry name" value="Cu_amine_oxidase"/>
</dbReference>
<dbReference type="NCBIfam" id="NF008559">
    <property type="entry name" value="PRK11504.1"/>
    <property type="match status" value="1"/>
</dbReference>
<comment type="subunit">
    <text evidence="5">Homodimer.</text>
</comment>
<dbReference type="SUPFAM" id="SSF49998">
    <property type="entry name" value="Amine oxidase catalytic domain"/>
    <property type="match status" value="1"/>
</dbReference>
<organism evidence="17">
    <name type="scientific">marine sediment metagenome</name>
    <dbReference type="NCBI Taxonomy" id="412755"/>
    <lineage>
        <taxon>unclassified sequences</taxon>
        <taxon>metagenomes</taxon>
        <taxon>ecological metagenomes</taxon>
    </lineage>
</organism>
<evidence type="ECO:0000313" key="17">
    <source>
        <dbReference type="EMBL" id="KKN50369.1"/>
    </source>
</evidence>
<comment type="cofactor">
    <cofactor evidence="2">
        <name>Mn(2+)</name>
        <dbReference type="ChEBI" id="CHEBI:29035"/>
    </cofactor>
</comment>
<dbReference type="Pfam" id="PF02728">
    <property type="entry name" value="Cu_amine_oxidN3"/>
    <property type="match status" value="1"/>
</dbReference>
<comment type="cofactor">
    <cofactor evidence="3">
        <name>Zn(2+)</name>
        <dbReference type="ChEBI" id="CHEBI:29105"/>
    </cofactor>
</comment>
<dbReference type="GO" id="GO:0048038">
    <property type="term" value="F:quinone binding"/>
    <property type="evidence" value="ECO:0007669"/>
    <property type="project" value="InterPro"/>
</dbReference>
<dbReference type="GO" id="GO:0005507">
    <property type="term" value="F:copper ion binding"/>
    <property type="evidence" value="ECO:0007669"/>
    <property type="project" value="InterPro"/>
</dbReference>
<dbReference type="InterPro" id="IPR015798">
    <property type="entry name" value="Cu_amine_oxidase_C"/>
</dbReference>
<feature type="domain" description="AGAO-like N2" evidence="16">
    <location>
        <begin position="27"/>
        <end position="102"/>
    </location>
</feature>
<feature type="domain" description="Copper amine oxidase N3-terminal" evidence="15">
    <location>
        <begin position="114"/>
        <end position="214"/>
    </location>
</feature>
<dbReference type="PANTHER" id="PTHR10638">
    <property type="entry name" value="COPPER AMINE OXIDASE"/>
    <property type="match status" value="1"/>
</dbReference>
<evidence type="ECO:0000256" key="9">
    <source>
        <dbReference type="ARBA" id="ARBA00023008"/>
    </source>
</evidence>
<dbReference type="InterPro" id="IPR049948">
    <property type="entry name" value="Cu_Am_ox_TPQ-bd"/>
</dbReference>
<dbReference type="PROSITE" id="PS01165">
    <property type="entry name" value="COPPER_AMINE_OXID_2"/>
    <property type="match status" value="1"/>
</dbReference>
<gene>
    <name evidence="17" type="ORF">LCGC14_0633550</name>
</gene>
<dbReference type="SUPFAM" id="SSF54416">
    <property type="entry name" value="Amine oxidase N-terminal region"/>
    <property type="match status" value="2"/>
</dbReference>
<keyword evidence="9" id="KW-0186">Copper</keyword>
<comment type="similarity">
    <text evidence="4">Belongs to the copper/topaquinone oxidase family.</text>
</comment>
<evidence type="ECO:0000256" key="7">
    <source>
        <dbReference type="ARBA" id="ARBA00022772"/>
    </source>
</evidence>
<evidence type="ECO:0000256" key="2">
    <source>
        <dbReference type="ARBA" id="ARBA00001936"/>
    </source>
</evidence>
<comment type="caution">
    <text evidence="17">The sequence shown here is derived from an EMBL/GenBank/DDBJ whole genome shotgun (WGS) entry which is preliminary data.</text>
</comment>
<keyword evidence="8" id="KW-0560">Oxidoreductase</keyword>
<reference evidence="17" key="1">
    <citation type="journal article" date="2015" name="Nature">
        <title>Complex archaea that bridge the gap between prokaryotes and eukaryotes.</title>
        <authorList>
            <person name="Spang A."/>
            <person name="Saw J.H."/>
            <person name="Jorgensen S.L."/>
            <person name="Zaremba-Niedzwiedzka K."/>
            <person name="Martijn J."/>
            <person name="Lind A.E."/>
            <person name="van Eijk R."/>
            <person name="Schleper C."/>
            <person name="Guy L."/>
            <person name="Ettema T.J."/>
        </authorList>
    </citation>
    <scope>NUCLEOTIDE SEQUENCE</scope>
</reference>
<dbReference type="EMBL" id="LAZR01001118">
    <property type="protein sequence ID" value="KKN50369.1"/>
    <property type="molecule type" value="Genomic_DNA"/>
</dbReference>
<evidence type="ECO:0008006" key="18">
    <source>
        <dbReference type="Google" id="ProtNLM"/>
    </source>
</evidence>
<proteinExistence type="inferred from homology"/>
<name>A0A0F9R6K6_9ZZZZ</name>
<dbReference type="GO" id="GO:0009308">
    <property type="term" value="P:amine metabolic process"/>
    <property type="evidence" value="ECO:0007669"/>
    <property type="project" value="InterPro"/>
</dbReference>
<dbReference type="PROSITE" id="PS01164">
    <property type="entry name" value="COPPER_AMINE_OXID_1"/>
    <property type="match status" value="1"/>
</dbReference>
<comment type="cofactor">
    <cofactor evidence="1">
        <name>Cu cation</name>
        <dbReference type="ChEBI" id="CHEBI:23378"/>
    </cofactor>
</comment>
<dbReference type="FunFam" id="2.70.98.20:FF:000001">
    <property type="entry name" value="Amine oxidase"/>
    <property type="match status" value="1"/>
</dbReference>
<evidence type="ECO:0000256" key="8">
    <source>
        <dbReference type="ARBA" id="ARBA00023002"/>
    </source>
</evidence>
<evidence type="ECO:0000256" key="11">
    <source>
        <dbReference type="ARBA" id="ARBA00023211"/>
    </source>
</evidence>
<evidence type="ECO:0000256" key="13">
    <source>
        <dbReference type="SAM" id="MobiDB-lite"/>
    </source>
</evidence>
<dbReference type="InterPro" id="IPR049947">
    <property type="entry name" value="Cu_Am_Ox_Cu-bd"/>
</dbReference>
<keyword evidence="7" id="KW-0801">TPQ</keyword>
<dbReference type="Gene3D" id="2.70.98.20">
    <property type="entry name" value="Copper amine oxidase, catalytic domain"/>
    <property type="match status" value="1"/>
</dbReference>
<dbReference type="InterPro" id="IPR036460">
    <property type="entry name" value="Cu_amine_oxidase_C_sf"/>
</dbReference>
<keyword evidence="11" id="KW-0464">Manganese</keyword>
<protein>
    <recommendedName>
        <fullName evidence="18">Amine oxidase</fullName>
    </recommendedName>
</protein>
<evidence type="ECO:0000256" key="6">
    <source>
        <dbReference type="ARBA" id="ARBA00022723"/>
    </source>
</evidence>
<evidence type="ECO:0000259" key="16">
    <source>
        <dbReference type="Pfam" id="PF21994"/>
    </source>
</evidence>
<keyword evidence="6" id="KW-0479">Metal-binding</keyword>
<dbReference type="InterPro" id="IPR054157">
    <property type="entry name" value="AGAO-like_N2"/>
</dbReference>
<feature type="domain" description="Copper amine oxidase catalytic" evidence="14">
    <location>
        <begin position="240"/>
        <end position="643"/>
    </location>
</feature>
<evidence type="ECO:0000256" key="1">
    <source>
        <dbReference type="ARBA" id="ARBA00001935"/>
    </source>
</evidence>
<dbReference type="AlphaFoldDB" id="A0A0F9R6K6"/>
<sequence>MNHALEPTYKPETTPGVKATHPLDPLTMEEISIASDLLRREKGLGAACRFPYVQLEEPSKEEVLAFEAGSSFSRRAFAVVLDKETGSIHEAMIDLNTTTITSWVQIDPEVTGQPAIMMEEFFTCVDIVQADPGFIAALKRRGLTDKDIETIQIDPWSFGYFGDVEKYRGKRLMRGVAFVRDDIVDNGYARPIDGLFAVIDLNEGTVIDIVDDGKNTTVPKTKHNYDTPSLGKPRDDLKPLQITQPEGVSFTVDGWQVNWQKWQFRLGYNPREGLVLNQLGYQDGDKLRPIIYRASINDMAVPYSDTSTNHYWKCAFDGGEYGLGRLANQLELGCDCLGAIRYFDIPTVDDNGMPFLMKNAVCMHEEDYGTLWKHYEFRSETYEMRRSRRLVISFFCTVGNYDYGFYWYLYQDGTIQQETKLTGIIQTGALEPGEKPKFGGMVTPEIYGPTHQHFFSARMHMMVDGETNSVVETNFTPREMDEEENPWGNVFNTEATVFKTELEAAREANGQTGRFWKIINPNSINAVGNPTGYKLVAEHNPVMLAHDNSYVAKRAGFAKKHLWVTPYDPNEMHSSGFYPNQNKGAGLPYYVQKDRPIENTDIVVWHTYGHTHICKPEDFPIMPVEYVGFSLKPNNFFQGNAAMDVAAEGNNHSVDTVDGTVKSGTGSSCCSS</sequence>
<evidence type="ECO:0000256" key="4">
    <source>
        <dbReference type="ARBA" id="ARBA00007983"/>
    </source>
</evidence>
<comment type="catalytic activity">
    <reaction evidence="12">
        <text>a primary methyl amine + O2 + H2O = an aldehyde + H2O2 + NH4(+)</text>
        <dbReference type="Rhea" id="RHEA:16153"/>
        <dbReference type="ChEBI" id="CHEBI:15377"/>
        <dbReference type="ChEBI" id="CHEBI:15379"/>
        <dbReference type="ChEBI" id="CHEBI:16240"/>
        <dbReference type="ChEBI" id="CHEBI:17478"/>
        <dbReference type="ChEBI" id="CHEBI:28938"/>
        <dbReference type="ChEBI" id="CHEBI:228804"/>
        <dbReference type="EC" id="1.4.3.21"/>
    </reaction>
</comment>
<evidence type="ECO:0000256" key="3">
    <source>
        <dbReference type="ARBA" id="ARBA00001947"/>
    </source>
</evidence>
<dbReference type="Gene3D" id="3.10.450.40">
    <property type="match status" value="2"/>
</dbReference>
<evidence type="ECO:0000256" key="5">
    <source>
        <dbReference type="ARBA" id="ARBA00011738"/>
    </source>
</evidence>
<accession>A0A0F9R6K6</accession>
<dbReference type="PANTHER" id="PTHR10638:SF86">
    <property type="entry name" value="COPPER AMINE OXIDASE 1-RELATED"/>
    <property type="match status" value="1"/>
</dbReference>
<dbReference type="InterPro" id="IPR015802">
    <property type="entry name" value="Cu_amine_oxidase_N3"/>
</dbReference>
<evidence type="ECO:0000256" key="12">
    <source>
        <dbReference type="ARBA" id="ARBA00048032"/>
    </source>
</evidence>
<keyword evidence="10" id="KW-1015">Disulfide bond</keyword>
<evidence type="ECO:0000256" key="10">
    <source>
        <dbReference type="ARBA" id="ARBA00023157"/>
    </source>
</evidence>
<evidence type="ECO:0000259" key="14">
    <source>
        <dbReference type="Pfam" id="PF01179"/>
    </source>
</evidence>
<dbReference type="Pfam" id="PF21994">
    <property type="entry name" value="AGAO-like_N2"/>
    <property type="match status" value="1"/>
</dbReference>
<dbReference type="InterPro" id="IPR016182">
    <property type="entry name" value="Cu_amine_oxidase_N-reg"/>
</dbReference>
<feature type="region of interest" description="Disordered" evidence="13">
    <location>
        <begin position="1"/>
        <end position="22"/>
    </location>
</feature>
<dbReference type="GO" id="GO:0008131">
    <property type="term" value="F:primary methylamine oxidase activity"/>
    <property type="evidence" value="ECO:0007669"/>
    <property type="project" value="UniProtKB-EC"/>
</dbReference>
<evidence type="ECO:0000259" key="15">
    <source>
        <dbReference type="Pfam" id="PF02728"/>
    </source>
</evidence>
<dbReference type="Pfam" id="PF01179">
    <property type="entry name" value="Cu_amine_oxid"/>
    <property type="match status" value="1"/>
</dbReference>